<dbReference type="Gene3D" id="3.10.450.50">
    <property type="match status" value="1"/>
</dbReference>
<evidence type="ECO:0000313" key="1">
    <source>
        <dbReference type="EMBL" id="SDG45393.1"/>
    </source>
</evidence>
<protein>
    <submittedName>
        <fullName evidence="1">SEC-C motif-containing protein</fullName>
    </submittedName>
</protein>
<gene>
    <name evidence="1" type="ORF">SAMN04488117_12142</name>
</gene>
<dbReference type="Pfam" id="PF02810">
    <property type="entry name" value="SEC-C"/>
    <property type="match status" value="1"/>
</dbReference>
<organism evidence="1 2">
    <name type="scientific">Celeribacter baekdonensis</name>
    <dbReference type="NCBI Taxonomy" id="875171"/>
    <lineage>
        <taxon>Bacteria</taxon>
        <taxon>Pseudomonadati</taxon>
        <taxon>Pseudomonadota</taxon>
        <taxon>Alphaproteobacteria</taxon>
        <taxon>Rhodobacterales</taxon>
        <taxon>Roseobacteraceae</taxon>
        <taxon>Celeribacter</taxon>
    </lineage>
</organism>
<dbReference type="InterPro" id="IPR004027">
    <property type="entry name" value="SEC_C_motif"/>
</dbReference>
<sequence>MKGRDRNAPCWCGSGKKYKKCHLNRDDQPKDNPWSAVDVNRKSFAKKKCCARDVGLGPCDGGVIKAHTVSRGPNLAKIAENGHVLHYTATVQDLNKNGGKLSVKKVGIKDASVFYGFCGKHDRELFSCIENEPFAGRPDQCLAVAYRTISRELYGKDAAAHLRETLRGADKGMQPFEQFMFQKMLDDINTGNEAARREAKVTHDVLTSALVNNQPETIGSYVFEFESPLPFMFAGAWSPFTDFYGNELQNGYSEELLQQIFVSSFAGDERAMVCISWRDIGGAPGKVIAEQIKALAADQQASALFQIVTKHVENIFFNPNWYEGLGDKQKEHLNRLVTDGVDIIGSVPSSPVRLEIDFQLPIASRTFQP</sequence>
<proteinExistence type="predicted"/>
<name>A0A1G7UD58_9RHOB</name>
<dbReference type="EMBL" id="FNBL01000021">
    <property type="protein sequence ID" value="SDG45393.1"/>
    <property type="molecule type" value="Genomic_DNA"/>
</dbReference>
<accession>A0A1G7UD58</accession>
<evidence type="ECO:0000313" key="2">
    <source>
        <dbReference type="Proteomes" id="UP000182284"/>
    </source>
</evidence>
<reference evidence="1 2" key="1">
    <citation type="submission" date="2016-10" db="EMBL/GenBank/DDBJ databases">
        <authorList>
            <person name="de Groot N.N."/>
        </authorList>
    </citation>
    <scope>NUCLEOTIDE SEQUENCE [LARGE SCALE GENOMIC DNA]</scope>
    <source>
        <strain evidence="1 2">DSM 27375</strain>
    </source>
</reference>
<dbReference type="Proteomes" id="UP000182284">
    <property type="component" value="Unassembled WGS sequence"/>
</dbReference>
<dbReference type="SUPFAM" id="SSF103642">
    <property type="entry name" value="Sec-C motif"/>
    <property type="match status" value="1"/>
</dbReference>
<dbReference type="AlphaFoldDB" id="A0A1G7UD58"/>